<reference evidence="2 3" key="1">
    <citation type="submission" date="2019-11" db="EMBL/GenBank/DDBJ databases">
        <title>Identification of a novel strain.</title>
        <authorList>
            <person name="Xu Q."/>
            <person name="Wang G."/>
        </authorList>
    </citation>
    <scope>NUCLEOTIDE SEQUENCE [LARGE SCALE GENOMIC DNA]</scope>
    <source>
        <strain evidence="3">xq</strain>
    </source>
</reference>
<accession>A0A6I3KLW8</accession>
<keyword evidence="1" id="KW-1133">Transmembrane helix</keyword>
<keyword evidence="1" id="KW-0812">Transmembrane</keyword>
<gene>
    <name evidence="2" type="ORF">GIW81_10380</name>
</gene>
<dbReference type="RefSeq" id="WP_154739120.1">
    <property type="nucleotide sequence ID" value="NZ_WMBQ01000001.1"/>
</dbReference>
<name>A0A6I3KLW8_9HYPH</name>
<keyword evidence="3" id="KW-1185">Reference proteome</keyword>
<sequence length="144" mass="15310">MQTAFLERAPNVARVDAMSDVATEVQALPGDEFPHGVYIGVFAAYLWMIGTAWADFAAPGGTELDLMMVTVLAVVFFGIPLALRHTAATRLVSAHPRMSDFLESQVDTFTGPMPAKQAWIEIMLIPLALAAAATLIGGAHVLVG</sequence>
<organism evidence="2 3">
    <name type="scientific">Hyphomicrobium album</name>
    <dbReference type="NCBI Taxonomy" id="2665159"/>
    <lineage>
        <taxon>Bacteria</taxon>
        <taxon>Pseudomonadati</taxon>
        <taxon>Pseudomonadota</taxon>
        <taxon>Alphaproteobacteria</taxon>
        <taxon>Hyphomicrobiales</taxon>
        <taxon>Hyphomicrobiaceae</taxon>
        <taxon>Hyphomicrobium</taxon>
    </lineage>
</organism>
<keyword evidence="1" id="KW-0472">Membrane</keyword>
<evidence type="ECO:0000256" key="1">
    <source>
        <dbReference type="SAM" id="Phobius"/>
    </source>
</evidence>
<feature type="transmembrane region" description="Helical" evidence="1">
    <location>
        <begin position="122"/>
        <end position="143"/>
    </location>
</feature>
<comment type="caution">
    <text evidence="2">The sequence shown here is derived from an EMBL/GenBank/DDBJ whole genome shotgun (WGS) entry which is preliminary data.</text>
</comment>
<dbReference type="Proteomes" id="UP000440694">
    <property type="component" value="Unassembled WGS sequence"/>
</dbReference>
<protein>
    <submittedName>
        <fullName evidence="2">Uncharacterized protein</fullName>
    </submittedName>
</protein>
<feature type="transmembrane region" description="Helical" evidence="1">
    <location>
        <begin position="36"/>
        <end position="54"/>
    </location>
</feature>
<evidence type="ECO:0000313" key="3">
    <source>
        <dbReference type="Proteomes" id="UP000440694"/>
    </source>
</evidence>
<evidence type="ECO:0000313" key="2">
    <source>
        <dbReference type="EMBL" id="MTD94737.1"/>
    </source>
</evidence>
<dbReference type="EMBL" id="WMBQ01000001">
    <property type="protein sequence ID" value="MTD94737.1"/>
    <property type="molecule type" value="Genomic_DNA"/>
</dbReference>
<feature type="transmembrane region" description="Helical" evidence="1">
    <location>
        <begin position="66"/>
        <end position="83"/>
    </location>
</feature>
<dbReference type="AlphaFoldDB" id="A0A6I3KLW8"/>
<proteinExistence type="predicted"/>